<dbReference type="NCBIfam" id="NF003976">
    <property type="entry name" value="PRK05469.1"/>
    <property type="match status" value="1"/>
</dbReference>
<organism evidence="15 16">
    <name type="scientific">Anaerosporomusa subterranea</name>
    <dbReference type="NCBI Taxonomy" id="1794912"/>
    <lineage>
        <taxon>Bacteria</taxon>
        <taxon>Bacillati</taxon>
        <taxon>Bacillota</taxon>
        <taxon>Negativicutes</taxon>
        <taxon>Acetonemataceae</taxon>
        <taxon>Anaerosporomusa</taxon>
    </lineage>
</organism>
<dbReference type="GO" id="GO:0043171">
    <property type="term" value="P:peptide catabolic process"/>
    <property type="evidence" value="ECO:0007669"/>
    <property type="project" value="UniProtKB-UniRule"/>
</dbReference>
<feature type="binding site" evidence="11 13">
    <location>
        <position position="381"/>
    </location>
    <ligand>
        <name>Zn(2+)</name>
        <dbReference type="ChEBI" id="CHEBI:29105"/>
        <label>2</label>
    </ligand>
</feature>
<feature type="binding site" evidence="11 13">
    <location>
        <position position="142"/>
    </location>
    <ligand>
        <name>Zn(2+)</name>
        <dbReference type="ChEBI" id="CHEBI:29105"/>
        <label>1</label>
    </ligand>
</feature>
<keyword evidence="8 11" id="KW-0378">Hydrolase</keyword>
<dbReference type="NCBIfam" id="TIGR01882">
    <property type="entry name" value="peptidase-T"/>
    <property type="match status" value="1"/>
</dbReference>
<keyword evidence="16" id="KW-1185">Reference proteome</keyword>
<evidence type="ECO:0000256" key="5">
    <source>
        <dbReference type="ARBA" id="ARBA00022490"/>
    </source>
</evidence>
<gene>
    <name evidence="11" type="primary">pepT</name>
    <name evidence="15" type="ORF">AXX12_01085</name>
</gene>
<comment type="similarity">
    <text evidence="3 11">Belongs to the peptidase M20B family.</text>
</comment>
<dbReference type="CDD" id="cd03892">
    <property type="entry name" value="M20_peptT"/>
    <property type="match status" value="1"/>
</dbReference>
<dbReference type="InterPro" id="IPR036264">
    <property type="entry name" value="Bact_exopeptidase_dim_dom"/>
</dbReference>
<dbReference type="Gene3D" id="3.30.70.360">
    <property type="match status" value="1"/>
</dbReference>
<dbReference type="GO" id="GO:0008270">
    <property type="term" value="F:zinc ion binding"/>
    <property type="evidence" value="ECO:0007669"/>
    <property type="project" value="UniProtKB-UniRule"/>
</dbReference>
<evidence type="ECO:0000256" key="12">
    <source>
        <dbReference type="PIRSR" id="PIRSR037215-1"/>
    </source>
</evidence>
<feature type="binding site" evidence="11 13">
    <location>
        <position position="199"/>
    </location>
    <ligand>
        <name>Zn(2+)</name>
        <dbReference type="ChEBI" id="CHEBI:29105"/>
        <label>1</label>
    </ligand>
</feature>
<name>A0A154BW55_ANASB</name>
<feature type="binding site" evidence="11 13">
    <location>
        <position position="142"/>
    </location>
    <ligand>
        <name>Zn(2+)</name>
        <dbReference type="ChEBI" id="CHEBI:29105"/>
        <label>2</label>
    </ligand>
</feature>
<dbReference type="NCBIfam" id="NF009920">
    <property type="entry name" value="PRK13381.1"/>
    <property type="match status" value="1"/>
</dbReference>
<dbReference type="PIRSF" id="PIRSF037215">
    <property type="entry name" value="Peptidase_M20B"/>
    <property type="match status" value="1"/>
</dbReference>
<dbReference type="SUPFAM" id="SSF55031">
    <property type="entry name" value="Bacterial exopeptidase dimerisation domain"/>
    <property type="match status" value="1"/>
</dbReference>
<evidence type="ECO:0000259" key="14">
    <source>
        <dbReference type="Pfam" id="PF07687"/>
    </source>
</evidence>
<evidence type="ECO:0000256" key="6">
    <source>
        <dbReference type="ARBA" id="ARBA00022670"/>
    </source>
</evidence>
<dbReference type="OrthoDB" id="9804934at2"/>
<comment type="catalytic activity">
    <reaction evidence="1 11">
        <text>Release of the N-terminal residue from a tripeptide.</text>
        <dbReference type="EC" id="3.4.11.4"/>
    </reaction>
</comment>
<comment type="subcellular location">
    <subcellularLocation>
        <location evidence="2 11">Cytoplasm</location>
    </subcellularLocation>
</comment>
<proteinExistence type="inferred from homology"/>
<evidence type="ECO:0000256" key="3">
    <source>
        <dbReference type="ARBA" id="ARBA00009692"/>
    </source>
</evidence>
<reference evidence="15 16" key="1">
    <citation type="submission" date="2016-02" db="EMBL/GenBank/DDBJ databases">
        <title>Anaerosporomusa subterraneum gen. nov., sp. nov., a spore-forming obligate anaerobe isolated from saprolite.</title>
        <authorList>
            <person name="Choi J.K."/>
            <person name="Shah M."/>
            <person name="Yee N."/>
        </authorList>
    </citation>
    <scope>NUCLEOTIDE SEQUENCE [LARGE SCALE GENOMIC DNA]</scope>
    <source>
        <strain evidence="15 16">RU4</strain>
    </source>
</reference>
<dbReference type="InterPro" id="IPR002933">
    <property type="entry name" value="Peptidase_M20"/>
</dbReference>
<accession>A0A154BW55</accession>
<evidence type="ECO:0000256" key="8">
    <source>
        <dbReference type="ARBA" id="ARBA00022801"/>
    </source>
</evidence>
<dbReference type="RefSeq" id="WP_066236905.1">
    <property type="nucleotide sequence ID" value="NZ_LSGP01000001.1"/>
</dbReference>
<keyword evidence="6 11" id="KW-0645">Protease</keyword>
<evidence type="ECO:0000256" key="9">
    <source>
        <dbReference type="ARBA" id="ARBA00022833"/>
    </source>
</evidence>
<comment type="cofactor">
    <cofactor evidence="11 13">
        <name>Zn(2+)</name>
        <dbReference type="ChEBI" id="CHEBI:29105"/>
    </cofactor>
    <text evidence="11 13">Binds 2 Zn(2+) ions per subunit.</text>
</comment>
<dbReference type="GO" id="GO:0005829">
    <property type="term" value="C:cytosol"/>
    <property type="evidence" value="ECO:0007669"/>
    <property type="project" value="TreeGrafter"/>
</dbReference>
<evidence type="ECO:0000256" key="1">
    <source>
        <dbReference type="ARBA" id="ARBA00000870"/>
    </source>
</evidence>
<dbReference type="GO" id="GO:0008237">
    <property type="term" value="F:metallopeptidase activity"/>
    <property type="evidence" value="ECO:0007669"/>
    <property type="project" value="UniProtKB-KW"/>
</dbReference>
<feature type="binding site" evidence="11 13">
    <location>
        <position position="177"/>
    </location>
    <ligand>
        <name>Zn(2+)</name>
        <dbReference type="ChEBI" id="CHEBI:29105"/>
        <label>2</label>
    </ligand>
</feature>
<dbReference type="InterPro" id="IPR010161">
    <property type="entry name" value="Peptidase_M20B"/>
</dbReference>
<dbReference type="GO" id="GO:0006508">
    <property type="term" value="P:proteolysis"/>
    <property type="evidence" value="ECO:0007669"/>
    <property type="project" value="UniProtKB-UniRule"/>
</dbReference>
<keyword evidence="10 11" id="KW-0482">Metalloprotease</keyword>
<dbReference type="FunFam" id="3.30.70.360:FF:000002">
    <property type="entry name" value="Peptidase T"/>
    <property type="match status" value="1"/>
</dbReference>
<evidence type="ECO:0000256" key="4">
    <source>
        <dbReference type="ARBA" id="ARBA00022438"/>
    </source>
</evidence>
<dbReference type="InterPro" id="IPR001261">
    <property type="entry name" value="ArgE/DapE_CS"/>
</dbReference>
<feature type="domain" description="Peptidase M20 dimerisation" evidence="14">
    <location>
        <begin position="208"/>
        <end position="311"/>
    </location>
</feature>
<dbReference type="SUPFAM" id="SSF53187">
    <property type="entry name" value="Zn-dependent exopeptidases"/>
    <property type="match status" value="1"/>
</dbReference>
<evidence type="ECO:0000256" key="7">
    <source>
        <dbReference type="ARBA" id="ARBA00022723"/>
    </source>
</evidence>
<dbReference type="PROSITE" id="PS00759">
    <property type="entry name" value="ARGE_DAPE_CPG2_2"/>
    <property type="match status" value="1"/>
</dbReference>
<dbReference type="EC" id="3.4.11.4" evidence="11"/>
<feature type="active site" description="Proton acceptor" evidence="11 12">
    <location>
        <position position="176"/>
    </location>
</feature>
<dbReference type="GO" id="GO:0045148">
    <property type="term" value="F:tripeptide aminopeptidase activity"/>
    <property type="evidence" value="ECO:0007669"/>
    <property type="project" value="UniProtKB-UniRule"/>
</dbReference>
<dbReference type="InterPro" id="IPR011650">
    <property type="entry name" value="Peptidase_M20_dimer"/>
</dbReference>
<evidence type="ECO:0000313" key="15">
    <source>
        <dbReference type="EMBL" id="KYZ78169.1"/>
    </source>
</evidence>
<dbReference type="EMBL" id="LSGP01000001">
    <property type="protein sequence ID" value="KYZ78169.1"/>
    <property type="molecule type" value="Genomic_DNA"/>
</dbReference>
<comment type="function">
    <text evidence="11">Cleaves the N-terminal amino acid of tripeptides.</text>
</comment>
<dbReference type="AlphaFoldDB" id="A0A154BW55"/>
<evidence type="ECO:0000313" key="16">
    <source>
        <dbReference type="Proteomes" id="UP000076268"/>
    </source>
</evidence>
<dbReference type="HAMAP" id="MF_00550">
    <property type="entry name" value="Aminopeptidase_M20"/>
    <property type="match status" value="1"/>
</dbReference>
<dbReference type="PROSITE" id="PS00758">
    <property type="entry name" value="ARGE_DAPE_CPG2_1"/>
    <property type="match status" value="1"/>
</dbReference>
<dbReference type="STRING" id="1794912.AXX12_01085"/>
<keyword evidence="7 11" id="KW-0479">Metal-binding</keyword>
<sequence length="411" mass="44830">MQKAVAQRLMDYVRFDTRSDSGSTACPSTPGQLVLAKYLVEELKAIGLTDAALDENGYVTATLLSNVEQDIPVIGFLAHLDTSPEISGAGVKPRLIENYSGGDIVLNQSLDVVLSPEDFPELNNYIEQDIIVTDGTTLLGADNKAGIAEIITAIEYLVTHSEIKHGTVKVGFTPDEEIGRGADRFDTTSFGAAFAYTVDGGPLGELEYETFNAAEAKINIKGRNVHPGTAKNAMIHSLHIAMELNAMLPAAEVPGHTEGYEGFYHLNSLRGSVEETAMTYIVRDHDKAKFAARKERLEKITVYLNDKYGEGTVAISLRDQYYNMREKIEPVYHIVELAKTAIEAIGITANIKPVRGGTDGAKLSYMGLPCPNLFSGGHNFHGKYEYISVQSMEKAVEMIVRIIALHTKAGR</sequence>
<protein>
    <recommendedName>
        <fullName evidence="11">Peptidase T</fullName>
        <ecNumber evidence="11">3.4.11.4</ecNumber>
    </recommendedName>
    <alternativeName>
        <fullName evidence="11">Aminotripeptidase</fullName>
        <shortName evidence="11">Tripeptidase</shortName>
    </alternativeName>
    <alternativeName>
        <fullName evidence="11">Tripeptide aminopeptidase</fullName>
    </alternativeName>
</protein>
<keyword evidence="9 11" id="KW-0862">Zinc</keyword>
<comment type="caution">
    <text evidence="15">The sequence shown here is derived from an EMBL/GenBank/DDBJ whole genome shotgun (WGS) entry which is preliminary data.</text>
</comment>
<feature type="binding site" evidence="11 13">
    <location>
        <position position="79"/>
    </location>
    <ligand>
        <name>Zn(2+)</name>
        <dbReference type="ChEBI" id="CHEBI:29105"/>
        <label>1</label>
    </ligand>
</feature>
<dbReference type="Pfam" id="PF01546">
    <property type="entry name" value="Peptidase_M20"/>
    <property type="match status" value="1"/>
</dbReference>
<evidence type="ECO:0000256" key="10">
    <source>
        <dbReference type="ARBA" id="ARBA00023049"/>
    </source>
</evidence>
<evidence type="ECO:0000256" key="2">
    <source>
        <dbReference type="ARBA" id="ARBA00004496"/>
    </source>
</evidence>
<feature type="active site" evidence="11 12">
    <location>
        <position position="81"/>
    </location>
</feature>
<dbReference type="Proteomes" id="UP000076268">
    <property type="component" value="Unassembled WGS sequence"/>
</dbReference>
<keyword evidence="4 11" id="KW-0031">Aminopeptidase</keyword>
<dbReference type="Gene3D" id="3.40.630.10">
    <property type="entry name" value="Zn peptidases"/>
    <property type="match status" value="1"/>
</dbReference>
<dbReference type="Pfam" id="PF07687">
    <property type="entry name" value="M20_dimer"/>
    <property type="match status" value="1"/>
</dbReference>
<evidence type="ECO:0000256" key="11">
    <source>
        <dbReference type="HAMAP-Rule" id="MF_00550"/>
    </source>
</evidence>
<keyword evidence="5 11" id="KW-0963">Cytoplasm</keyword>
<evidence type="ECO:0000256" key="13">
    <source>
        <dbReference type="PIRSR" id="PIRSR037215-2"/>
    </source>
</evidence>
<dbReference type="PANTHER" id="PTHR42994">
    <property type="entry name" value="PEPTIDASE T"/>
    <property type="match status" value="1"/>
</dbReference>
<dbReference type="PANTHER" id="PTHR42994:SF1">
    <property type="entry name" value="PEPTIDASE T"/>
    <property type="match status" value="1"/>
</dbReference>